<sequence>MPQVDIPSEIHEKVEEYAQNRGYSVGEAYAELVEFALRETERDDDDDLQSGIA</sequence>
<evidence type="ECO:0000313" key="2">
    <source>
        <dbReference type="Proteomes" id="UP001149411"/>
    </source>
</evidence>
<reference evidence="1" key="1">
    <citation type="submission" date="2022-09" db="EMBL/GenBank/DDBJ databases">
        <title>Haloadaptaus new haloarchaeum isolated from saline soil.</title>
        <authorList>
            <person name="Duran-Viseras A."/>
            <person name="Sanchez-Porro C."/>
            <person name="Ventosa A."/>
        </authorList>
    </citation>
    <scope>NUCLEOTIDE SEQUENCE</scope>
    <source>
        <strain evidence="1">F3-133</strain>
    </source>
</reference>
<dbReference type="Proteomes" id="UP001149411">
    <property type="component" value="Unassembled WGS sequence"/>
</dbReference>
<evidence type="ECO:0000313" key="1">
    <source>
        <dbReference type="EMBL" id="MCX2818290.1"/>
    </source>
</evidence>
<name>A0A9Q4C3I3_9EURY</name>
<keyword evidence="2" id="KW-1185">Reference proteome</keyword>
<protein>
    <submittedName>
        <fullName evidence="1">Uncharacterized protein</fullName>
    </submittedName>
</protein>
<accession>A0A9Q4C3I3</accession>
<comment type="caution">
    <text evidence="1">The sequence shown here is derived from an EMBL/GenBank/DDBJ whole genome shotgun (WGS) entry which is preliminary data.</text>
</comment>
<dbReference type="AlphaFoldDB" id="A0A9Q4C3I3"/>
<dbReference type="EMBL" id="RKLV01000002">
    <property type="protein sequence ID" value="MCX2818290.1"/>
    <property type="molecule type" value="Genomic_DNA"/>
</dbReference>
<proteinExistence type="predicted"/>
<gene>
    <name evidence="1" type="ORF">EGH25_02845</name>
</gene>
<dbReference type="RefSeq" id="WP_266086048.1">
    <property type="nucleotide sequence ID" value="NZ_RKLV01000002.1"/>
</dbReference>
<organism evidence="1 2">
    <name type="scientific">Halorutilus salinus</name>
    <dbReference type="NCBI Taxonomy" id="2487751"/>
    <lineage>
        <taxon>Archaea</taxon>
        <taxon>Methanobacteriati</taxon>
        <taxon>Methanobacteriota</taxon>
        <taxon>Stenosarchaea group</taxon>
        <taxon>Halobacteria</taxon>
        <taxon>Halorutilales</taxon>
        <taxon>Halorutilaceae</taxon>
        <taxon>Halorutilus</taxon>
    </lineage>
</organism>